<keyword evidence="1" id="KW-1133">Transmembrane helix</keyword>
<evidence type="ECO:0000256" key="1">
    <source>
        <dbReference type="SAM" id="Phobius"/>
    </source>
</evidence>
<feature type="transmembrane region" description="Helical" evidence="1">
    <location>
        <begin position="7"/>
        <end position="29"/>
    </location>
</feature>
<dbReference type="OrthoDB" id="7632370at2"/>
<protein>
    <submittedName>
        <fullName evidence="2">Uncharacterized protein</fullName>
    </submittedName>
</protein>
<name>A0A059FN49_9PROT</name>
<dbReference type="PATRIC" id="fig|1280950.3.peg.1736"/>
<feature type="transmembrane region" description="Helical" evidence="1">
    <location>
        <begin position="35"/>
        <end position="56"/>
    </location>
</feature>
<evidence type="ECO:0000313" key="2">
    <source>
        <dbReference type="EMBL" id="KCZ92095.1"/>
    </source>
</evidence>
<dbReference type="eggNOG" id="ENOG50319B0">
    <property type="taxonomic scope" value="Bacteria"/>
</dbReference>
<keyword evidence="1" id="KW-0812">Transmembrane</keyword>
<keyword evidence="3" id="KW-1185">Reference proteome</keyword>
<dbReference type="Proteomes" id="UP000025171">
    <property type="component" value="Unassembled WGS sequence"/>
</dbReference>
<dbReference type="STRING" id="1280950.HJO_08674"/>
<dbReference type="AlphaFoldDB" id="A0A059FN49"/>
<keyword evidence="1" id="KW-0472">Membrane</keyword>
<proteinExistence type="predicted"/>
<gene>
    <name evidence="2" type="ORF">HJO_08674</name>
</gene>
<reference evidence="2 3" key="1">
    <citation type="journal article" date="2014" name="Antonie Van Leeuwenhoek">
        <title>Hyphomonas beringensis sp. nov. and Hyphomonas chukchiensis sp. nov., isolated from surface seawater of the Bering Sea and Chukchi Sea.</title>
        <authorList>
            <person name="Li C."/>
            <person name="Lai Q."/>
            <person name="Li G."/>
            <person name="Dong C."/>
            <person name="Wang J."/>
            <person name="Liao Y."/>
            <person name="Shao Z."/>
        </authorList>
    </citation>
    <scope>NUCLEOTIDE SEQUENCE [LARGE SCALE GENOMIC DNA]</scope>
    <source>
        <strain evidence="2 3">MHS-2</strain>
    </source>
</reference>
<dbReference type="RefSeq" id="WP_035616246.1">
    <property type="nucleotide sequence ID" value="NZ_ARYK01000004.1"/>
</dbReference>
<sequence>METVIKTLFHFGPLVFAFGFIAPLTAQIIERAGLALPFGLTPLVAGLLLGAVWGGIAQYRGRWI</sequence>
<comment type="caution">
    <text evidence="2">The sequence shown here is derived from an EMBL/GenBank/DDBJ whole genome shotgun (WGS) entry which is preliminary data.</text>
</comment>
<dbReference type="EMBL" id="ARYK01000004">
    <property type="protein sequence ID" value="KCZ92095.1"/>
    <property type="molecule type" value="Genomic_DNA"/>
</dbReference>
<accession>A0A059FN49</accession>
<evidence type="ECO:0000313" key="3">
    <source>
        <dbReference type="Proteomes" id="UP000025171"/>
    </source>
</evidence>
<organism evidence="2 3">
    <name type="scientific">Hyphomonas johnsonii MHS-2</name>
    <dbReference type="NCBI Taxonomy" id="1280950"/>
    <lineage>
        <taxon>Bacteria</taxon>
        <taxon>Pseudomonadati</taxon>
        <taxon>Pseudomonadota</taxon>
        <taxon>Alphaproteobacteria</taxon>
        <taxon>Hyphomonadales</taxon>
        <taxon>Hyphomonadaceae</taxon>
        <taxon>Hyphomonas</taxon>
    </lineage>
</organism>